<dbReference type="PANTHER" id="PTHR43433">
    <property type="entry name" value="HYDROLASE, ALPHA/BETA FOLD FAMILY PROTEIN"/>
    <property type="match status" value="1"/>
</dbReference>
<evidence type="ECO:0000259" key="1">
    <source>
        <dbReference type="Pfam" id="PF00561"/>
    </source>
</evidence>
<dbReference type="PANTHER" id="PTHR43433:SF5">
    <property type="entry name" value="AB HYDROLASE-1 DOMAIN-CONTAINING PROTEIN"/>
    <property type="match status" value="1"/>
</dbReference>
<dbReference type="EMBL" id="CAEZWV010000041">
    <property type="protein sequence ID" value="CAB4682496.1"/>
    <property type="molecule type" value="Genomic_DNA"/>
</dbReference>
<organism evidence="2">
    <name type="scientific">freshwater metagenome</name>
    <dbReference type="NCBI Taxonomy" id="449393"/>
    <lineage>
        <taxon>unclassified sequences</taxon>
        <taxon>metagenomes</taxon>
        <taxon>ecological metagenomes</taxon>
    </lineage>
</organism>
<dbReference type="AlphaFoldDB" id="A0A6J6N8P1"/>
<evidence type="ECO:0000313" key="2">
    <source>
        <dbReference type="EMBL" id="CAB4682496.1"/>
    </source>
</evidence>
<feature type="domain" description="AB hydrolase-1" evidence="1">
    <location>
        <begin position="27"/>
        <end position="253"/>
    </location>
</feature>
<dbReference type="Gene3D" id="3.40.50.1820">
    <property type="entry name" value="alpha/beta hydrolase"/>
    <property type="match status" value="1"/>
</dbReference>
<dbReference type="InterPro" id="IPR029058">
    <property type="entry name" value="AB_hydrolase_fold"/>
</dbReference>
<gene>
    <name evidence="2" type="ORF">UFOPK2295_01499</name>
</gene>
<dbReference type="InterPro" id="IPR050471">
    <property type="entry name" value="AB_hydrolase"/>
</dbReference>
<name>A0A6J6N8P1_9ZZZZ</name>
<dbReference type="SUPFAM" id="SSF53474">
    <property type="entry name" value="alpha/beta-Hydrolases"/>
    <property type="match status" value="1"/>
</dbReference>
<reference evidence="2" key="1">
    <citation type="submission" date="2020-05" db="EMBL/GenBank/DDBJ databases">
        <authorList>
            <person name="Chiriac C."/>
            <person name="Salcher M."/>
            <person name="Ghai R."/>
            <person name="Kavagutti S V."/>
        </authorList>
    </citation>
    <scope>NUCLEOTIDE SEQUENCE</scope>
</reference>
<sequence length="275" mass="29542">MRWKNVDVPKFERSEISINYEVSGSGPRVLFFNGSGATLKSTALLIGALAKTCTVLAHDQRGLGETSIPEGPYTMAQYAQDGAALLDHVGWETCAVVGISFGGMVAQEFAVSYPQRVEKLVLLCTSAGGDAGSSYPLHELGALPADERAARITTLTDTRFTPEWLATHPDDAAMVAMRNEQAAVPKAKDTIKGEILQLGARIGHDVSDRLHQVTAPVFVTAGRFDGIAPVSNSEEIVKRISDATLSIYEGGHIFTAQDRRAIADIRTFLTTGQRP</sequence>
<proteinExistence type="predicted"/>
<dbReference type="InterPro" id="IPR000073">
    <property type="entry name" value="AB_hydrolase_1"/>
</dbReference>
<protein>
    <submittedName>
        <fullName evidence="2">Unannotated protein</fullName>
    </submittedName>
</protein>
<accession>A0A6J6N8P1</accession>
<dbReference type="Pfam" id="PF00561">
    <property type="entry name" value="Abhydrolase_1"/>
    <property type="match status" value="1"/>
</dbReference>
<dbReference type="PRINTS" id="PR00111">
    <property type="entry name" value="ABHYDROLASE"/>
</dbReference>